<evidence type="ECO:0000259" key="7">
    <source>
        <dbReference type="Pfam" id="PF05199"/>
    </source>
</evidence>
<dbReference type="PANTHER" id="PTHR42784">
    <property type="entry name" value="PYRANOSE 2-OXIDASE"/>
    <property type="match status" value="1"/>
</dbReference>
<dbReference type="Proteomes" id="UP000035037">
    <property type="component" value="Unassembled WGS sequence"/>
</dbReference>
<feature type="domain" description="FAD-dependent oxidoreductase 2 FAD-binding" evidence="6">
    <location>
        <begin position="20"/>
        <end position="53"/>
    </location>
</feature>
<dbReference type="InterPro" id="IPR007867">
    <property type="entry name" value="GMC_OxRtase_C"/>
</dbReference>
<evidence type="ECO:0000256" key="5">
    <source>
        <dbReference type="ARBA" id="ARBA00023002"/>
    </source>
</evidence>
<evidence type="ECO:0000256" key="1">
    <source>
        <dbReference type="ARBA" id="ARBA00001974"/>
    </source>
</evidence>
<comment type="caution">
    <text evidence="8">The sequence shown here is derived from an EMBL/GenBank/DDBJ whole genome shotgun (WGS) entry which is preliminary data.</text>
</comment>
<proteinExistence type="inferred from homology"/>
<evidence type="ECO:0000256" key="2">
    <source>
        <dbReference type="ARBA" id="ARBA00010790"/>
    </source>
</evidence>
<keyword evidence="3" id="KW-0285">Flavoprotein</keyword>
<sequence length="564" mass="61530">MVEDCSAPGAANVPLPTDCDAVVVGSGATGGVAAMTLAEAGLVVVVVEAGPALTPRQAFGGEPWNTGKRLTHLLRGRQRRQAYHPGYWKNNPELFVDERKHPYSTPPDQPFLWTRGRHVGGRSLTWGGITLRLSDQELRAADRDGYGRNWPLYHRDLDPHYNWLEQFLAVRGQRDGLSVLPDGCYRPASPLTAAEQHMRRALTWHRPQDQLIPSRGFALEPNLDGENPWPRRTSQGAALARAMATGRCRLIRDAAVSHVAMDKTGQQAEGVMYRSGRPPRDRLLRAQLVVLCASTIESLRILLHSGPTYRTPGLPDPAGFTGRGLMDHVSVARFFHLPGVASTEATAPLSGAESFFIPHNGSHNTAAATAGGAPLRGYGLWGSAQRLGVPAPLRRVKPGAIGFLIGHGEVLSHPDNRVQLDPTRRDHCGLPVPLIRCRWRSAERSLLHCMERHMAEVVRVSGGVMLGLPELVRMPGIAGLVRSVEGRHRHGAPPGYYVHEVGGASMGCSPQESLLDPWNRHWHCPNLLVTDGACWVSSGWQSPTLTAMALTRRACQAAAQRSNR</sequence>
<evidence type="ECO:0000313" key="8">
    <source>
        <dbReference type="EMBL" id="KKZ13399.1"/>
    </source>
</evidence>
<organism evidence="8 9">
    <name type="scientific">Candidatus Synechococcus spongiarum 15L</name>
    <dbReference type="NCBI Taxonomy" id="1608419"/>
    <lineage>
        <taxon>Bacteria</taxon>
        <taxon>Bacillati</taxon>
        <taxon>Cyanobacteriota</taxon>
        <taxon>Cyanophyceae</taxon>
        <taxon>Synechococcales</taxon>
        <taxon>Synechococcaceae</taxon>
        <taxon>Synechococcus</taxon>
    </lineage>
</organism>
<reference evidence="8 9" key="1">
    <citation type="submission" date="2015-02" db="EMBL/GenBank/DDBJ databases">
        <authorList>
            <person name="Slaby B."/>
            <person name="Hentschel U."/>
        </authorList>
    </citation>
    <scope>NUCLEOTIDE SEQUENCE [LARGE SCALE GENOMIC DNA]</scope>
    <source>
        <strain evidence="8">15L</strain>
    </source>
</reference>
<dbReference type="InterPro" id="IPR003953">
    <property type="entry name" value="FAD-dep_OxRdtase_2_FAD-bd"/>
</dbReference>
<dbReference type="SUPFAM" id="SSF51905">
    <property type="entry name" value="FAD/NAD(P)-binding domain"/>
    <property type="match status" value="1"/>
</dbReference>
<comment type="similarity">
    <text evidence="2">Belongs to the GMC oxidoreductase family.</text>
</comment>
<evidence type="ECO:0000259" key="6">
    <source>
        <dbReference type="Pfam" id="PF00890"/>
    </source>
</evidence>
<protein>
    <recommendedName>
        <fullName evidence="10">GMC oxidoreductase</fullName>
    </recommendedName>
</protein>
<feature type="domain" description="Glucose-methanol-choline oxidoreductase C-terminal" evidence="7">
    <location>
        <begin position="413"/>
        <end position="550"/>
    </location>
</feature>
<dbReference type="InterPro" id="IPR036188">
    <property type="entry name" value="FAD/NAD-bd_sf"/>
</dbReference>
<dbReference type="Pfam" id="PF05199">
    <property type="entry name" value="GMC_oxred_C"/>
    <property type="match status" value="1"/>
</dbReference>
<evidence type="ECO:0000256" key="3">
    <source>
        <dbReference type="ARBA" id="ARBA00022630"/>
    </source>
</evidence>
<evidence type="ECO:0008006" key="10">
    <source>
        <dbReference type="Google" id="ProtNLM"/>
    </source>
</evidence>
<dbReference type="PANTHER" id="PTHR42784:SF1">
    <property type="entry name" value="PYRANOSE 2-OXIDASE"/>
    <property type="match status" value="1"/>
</dbReference>
<reference evidence="8 9" key="2">
    <citation type="submission" date="2015-05" db="EMBL/GenBank/DDBJ databases">
        <title>Lifestyle Evolution in Cyanobacterial Symbionts of Sponges.</title>
        <authorList>
            <person name="Burgsdorf I."/>
            <person name="Slaby B.M."/>
            <person name="Handley K.M."/>
            <person name="Haber M."/>
            <person name="Blom J."/>
            <person name="Marshall C.W."/>
            <person name="Gilbert J.A."/>
            <person name="Hentschel U."/>
            <person name="Steindler L."/>
        </authorList>
    </citation>
    <scope>NUCLEOTIDE SEQUENCE [LARGE SCALE GENOMIC DNA]</scope>
    <source>
        <strain evidence="8">15L</strain>
    </source>
</reference>
<keyword evidence="5" id="KW-0560">Oxidoreductase</keyword>
<accession>A0A0G8AWS5</accession>
<evidence type="ECO:0000313" key="9">
    <source>
        <dbReference type="Proteomes" id="UP000035037"/>
    </source>
</evidence>
<keyword evidence="4" id="KW-0274">FAD</keyword>
<dbReference type="Gene3D" id="3.50.50.60">
    <property type="entry name" value="FAD/NAD(P)-binding domain"/>
    <property type="match status" value="2"/>
</dbReference>
<gene>
    <name evidence="8" type="ORF">TQ37_04435</name>
</gene>
<name>A0A0G8AWS5_9SYNE</name>
<evidence type="ECO:0000256" key="4">
    <source>
        <dbReference type="ARBA" id="ARBA00022827"/>
    </source>
</evidence>
<dbReference type="AlphaFoldDB" id="A0A0G8AWS5"/>
<dbReference type="SUPFAM" id="SSF54373">
    <property type="entry name" value="FAD-linked reductases, C-terminal domain"/>
    <property type="match status" value="1"/>
</dbReference>
<dbReference type="Pfam" id="PF00890">
    <property type="entry name" value="FAD_binding_2"/>
    <property type="match status" value="1"/>
</dbReference>
<dbReference type="EMBL" id="JYFQ01000090">
    <property type="protein sequence ID" value="KKZ13399.1"/>
    <property type="molecule type" value="Genomic_DNA"/>
</dbReference>
<dbReference type="GO" id="GO:0016614">
    <property type="term" value="F:oxidoreductase activity, acting on CH-OH group of donors"/>
    <property type="evidence" value="ECO:0007669"/>
    <property type="project" value="InterPro"/>
</dbReference>
<dbReference type="InterPro" id="IPR051473">
    <property type="entry name" value="P2Ox-like"/>
</dbReference>
<dbReference type="PATRIC" id="fig|1608419.3.peg.2433"/>
<comment type="cofactor">
    <cofactor evidence="1">
        <name>FAD</name>
        <dbReference type="ChEBI" id="CHEBI:57692"/>
    </cofactor>
</comment>